<accession>A0A8R7QMP6</accession>
<keyword evidence="2" id="KW-1185">Reference proteome</keyword>
<reference evidence="1" key="3">
    <citation type="submission" date="2022-06" db="UniProtKB">
        <authorList>
            <consortium name="EnsemblPlants"/>
        </authorList>
    </citation>
    <scope>IDENTIFICATION</scope>
</reference>
<reference evidence="2" key="1">
    <citation type="journal article" date="2013" name="Nature">
        <title>Draft genome of the wheat A-genome progenitor Triticum urartu.</title>
        <authorList>
            <person name="Ling H.Q."/>
            <person name="Zhao S."/>
            <person name="Liu D."/>
            <person name="Wang J."/>
            <person name="Sun H."/>
            <person name="Zhang C."/>
            <person name="Fan H."/>
            <person name="Li D."/>
            <person name="Dong L."/>
            <person name="Tao Y."/>
            <person name="Gao C."/>
            <person name="Wu H."/>
            <person name="Li Y."/>
            <person name="Cui Y."/>
            <person name="Guo X."/>
            <person name="Zheng S."/>
            <person name="Wang B."/>
            <person name="Yu K."/>
            <person name="Liang Q."/>
            <person name="Yang W."/>
            <person name="Lou X."/>
            <person name="Chen J."/>
            <person name="Feng M."/>
            <person name="Jian J."/>
            <person name="Zhang X."/>
            <person name="Luo G."/>
            <person name="Jiang Y."/>
            <person name="Liu J."/>
            <person name="Wang Z."/>
            <person name="Sha Y."/>
            <person name="Zhang B."/>
            <person name="Wu H."/>
            <person name="Tang D."/>
            <person name="Shen Q."/>
            <person name="Xue P."/>
            <person name="Zou S."/>
            <person name="Wang X."/>
            <person name="Liu X."/>
            <person name="Wang F."/>
            <person name="Yang Y."/>
            <person name="An X."/>
            <person name="Dong Z."/>
            <person name="Zhang K."/>
            <person name="Zhang X."/>
            <person name="Luo M.C."/>
            <person name="Dvorak J."/>
            <person name="Tong Y."/>
            <person name="Wang J."/>
            <person name="Yang H."/>
            <person name="Li Z."/>
            <person name="Wang D."/>
            <person name="Zhang A."/>
            <person name="Wang J."/>
        </authorList>
    </citation>
    <scope>NUCLEOTIDE SEQUENCE</scope>
    <source>
        <strain evidence="2">cv. G1812</strain>
    </source>
</reference>
<sequence length="95" mass="11237">MGSTWVEHRGSWPEHASVWRVNRYVINMLGKAVMVEQTEKERLNLLLQSYWSAYYVECDIARLFQKAFETPMALSVHLTDRMIGFQLDRIDIVFL</sequence>
<dbReference type="Proteomes" id="UP000015106">
    <property type="component" value="Chromosome 6"/>
</dbReference>
<dbReference type="AlphaFoldDB" id="A0A8R7QMP6"/>
<dbReference type="EnsemblPlants" id="TuG1812G0600001719.01.T02">
    <property type="protein sequence ID" value="TuG1812G0600001719.01.T02"/>
    <property type="gene ID" value="TuG1812G0600001719.01"/>
</dbReference>
<reference evidence="1" key="2">
    <citation type="submission" date="2018-03" db="EMBL/GenBank/DDBJ databases">
        <title>The Triticum urartu genome reveals the dynamic nature of wheat genome evolution.</title>
        <authorList>
            <person name="Ling H."/>
            <person name="Ma B."/>
            <person name="Shi X."/>
            <person name="Liu H."/>
            <person name="Dong L."/>
            <person name="Sun H."/>
            <person name="Cao Y."/>
            <person name="Gao Q."/>
            <person name="Zheng S."/>
            <person name="Li Y."/>
            <person name="Yu Y."/>
            <person name="Du H."/>
            <person name="Qi M."/>
            <person name="Li Y."/>
            <person name="Yu H."/>
            <person name="Cui Y."/>
            <person name="Wang N."/>
            <person name="Chen C."/>
            <person name="Wu H."/>
            <person name="Zhao Y."/>
            <person name="Zhang J."/>
            <person name="Li Y."/>
            <person name="Zhou W."/>
            <person name="Zhang B."/>
            <person name="Hu W."/>
            <person name="Eijk M."/>
            <person name="Tang J."/>
            <person name="Witsenboer H."/>
            <person name="Zhao S."/>
            <person name="Li Z."/>
            <person name="Zhang A."/>
            <person name="Wang D."/>
            <person name="Liang C."/>
        </authorList>
    </citation>
    <scope>NUCLEOTIDE SEQUENCE [LARGE SCALE GENOMIC DNA]</scope>
    <source>
        <strain evidence="1">cv. G1812</strain>
    </source>
</reference>
<evidence type="ECO:0000313" key="1">
    <source>
        <dbReference type="EnsemblPlants" id="TuG1812G0600001719.01.T02"/>
    </source>
</evidence>
<protein>
    <submittedName>
        <fullName evidence="1">Uncharacterized protein</fullName>
    </submittedName>
</protein>
<organism evidence="1 2">
    <name type="scientific">Triticum urartu</name>
    <name type="common">Red wild einkorn</name>
    <name type="synonym">Crithodium urartu</name>
    <dbReference type="NCBI Taxonomy" id="4572"/>
    <lineage>
        <taxon>Eukaryota</taxon>
        <taxon>Viridiplantae</taxon>
        <taxon>Streptophyta</taxon>
        <taxon>Embryophyta</taxon>
        <taxon>Tracheophyta</taxon>
        <taxon>Spermatophyta</taxon>
        <taxon>Magnoliopsida</taxon>
        <taxon>Liliopsida</taxon>
        <taxon>Poales</taxon>
        <taxon>Poaceae</taxon>
        <taxon>BOP clade</taxon>
        <taxon>Pooideae</taxon>
        <taxon>Triticodae</taxon>
        <taxon>Triticeae</taxon>
        <taxon>Triticinae</taxon>
        <taxon>Triticum</taxon>
    </lineage>
</organism>
<name>A0A8R7QMP6_TRIUA</name>
<dbReference type="Gramene" id="TuG1812G0600001719.01.T02">
    <property type="protein sequence ID" value="TuG1812G0600001719.01.T02"/>
    <property type="gene ID" value="TuG1812G0600001719.01"/>
</dbReference>
<proteinExistence type="predicted"/>
<evidence type="ECO:0000313" key="2">
    <source>
        <dbReference type="Proteomes" id="UP000015106"/>
    </source>
</evidence>